<dbReference type="PRINTS" id="PR00474">
    <property type="entry name" value="GLU5KINASE"/>
</dbReference>
<keyword evidence="1" id="KW-0808">Transferase</keyword>
<evidence type="ECO:0000256" key="3">
    <source>
        <dbReference type="ARBA" id="ARBA00022777"/>
    </source>
</evidence>
<sequence length="359" mass="38939">MKTAKDLERETNMKPPVCPKPVKVPGTMNQGGMMSSRMSQVELNQFRSVGSPTNSPTPMDYLPEREQLSGARRIVVKVSTKVISRSCDGRLALSRIGILVEQLDALVRSGRDVILVTSGAVISGQQRMRREQILNSSPLQLQSLSEDASPSRDTSRRAAAACGQSALMSLYDLLFSHMDLGVSQLLVTHKDFKNPEFTKGLKHTVDHLLSIKNVPVVNWNDATENMPENASAPGRTSGCREFLDNNELALVLAETLQADLLVLLSDIDGLTTVSGEHVPAYVPEWHQQKLDMSCDRCGSAYCTGMSSKVQCAWGAAQKGIRALIANGKGCRPILLEAVAGHNVGTLFDAEVAAKFAQHA</sequence>
<gene>
    <name evidence="7" type="ORF">TSPGSL018_13355</name>
</gene>
<dbReference type="Pfam" id="PF00696">
    <property type="entry name" value="AA_kinase"/>
    <property type="match status" value="1"/>
</dbReference>
<accession>A0A061R3L3</accession>
<evidence type="ECO:0000256" key="1">
    <source>
        <dbReference type="ARBA" id="ARBA00022679"/>
    </source>
</evidence>
<keyword evidence="4" id="KW-0067">ATP-binding</keyword>
<proteinExistence type="predicted"/>
<dbReference type="GO" id="GO:0016301">
    <property type="term" value="F:kinase activity"/>
    <property type="evidence" value="ECO:0007669"/>
    <property type="project" value="UniProtKB-KW"/>
</dbReference>
<dbReference type="GO" id="GO:0005524">
    <property type="term" value="F:ATP binding"/>
    <property type="evidence" value="ECO:0007669"/>
    <property type="project" value="UniProtKB-KW"/>
</dbReference>
<dbReference type="SUPFAM" id="SSF53633">
    <property type="entry name" value="Carbamate kinase-like"/>
    <property type="match status" value="1"/>
</dbReference>
<dbReference type="InterPro" id="IPR001048">
    <property type="entry name" value="Asp/Glu/Uridylate_kinase"/>
</dbReference>
<evidence type="ECO:0000256" key="2">
    <source>
        <dbReference type="ARBA" id="ARBA00022741"/>
    </source>
</evidence>
<evidence type="ECO:0000256" key="5">
    <source>
        <dbReference type="SAM" id="MobiDB-lite"/>
    </source>
</evidence>
<dbReference type="AlphaFoldDB" id="A0A061R3L3"/>
<feature type="region of interest" description="Disordered" evidence="5">
    <location>
        <begin position="1"/>
        <end position="24"/>
    </location>
</feature>
<dbReference type="PANTHER" id="PTHR11063:SF8">
    <property type="entry name" value="DELTA-1-PYRROLINE-5-CARBOXYLATE SYNTHASE"/>
    <property type="match status" value="1"/>
</dbReference>
<evidence type="ECO:0000259" key="6">
    <source>
        <dbReference type="Pfam" id="PF00696"/>
    </source>
</evidence>
<dbReference type="GO" id="GO:0004350">
    <property type="term" value="F:glutamate-5-semialdehyde dehydrogenase activity"/>
    <property type="evidence" value="ECO:0007669"/>
    <property type="project" value="TreeGrafter"/>
</dbReference>
<name>A0A061R3L3_9CHLO</name>
<organism evidence="7">
    <name type="scientific">Tetraselmis sp. GSL018</name>
    <dbReference type="NCBI Taxonomy" id="582737"/>
    <lineage>
        <taxon>Eukaryota</taxon>
        <taxon>Viridiplantae</taxon>
        <taxon>Chlorophyta</taxon>
        <taxon>core chlorophytes</taxon>
        <taxon>Chlorodendrophyceae</taxon>
        <taxon>Chlorodendrales</taxon>
        <taxon>Chlorodendraceae</taxon>
        <taxon>Tetraselmis</taxon>
    </lineage>
</organism>
<dbReference type="InterPro" id="IPR036393">
    <property type="entry name" value="AceGlu_kinase-like_sf"/>
</dbReference>
<reference evidence="7" key="1">
    <citation type="submission" date="2014-05" db="EMBL/GenBank/DDBJ databases">
        <title>The transcriptome of the halophilic microalga Tetraselmis sp. GSL018 isolated from the Great Salt Lake, Utah.</title>
        <authorList>
            <person name="Jinkerson R.E."/>
            <person name="D'Adamo S."/>
            <person name="Posewitz M.C."/>
        </authorList>
    </citation>
    <scope>NUCLEOTIDE SEQUENCE</scope>
    <source>
        <strain evidence="7">GSL018</strain>
    </source>
</reference>
<dbReference type="Gene3D" id="3.40.1160.10">
    <property type="entry name" value="Acetylglutamate kinase-like"/>
    <property type="match status" value="1"/>
</dbReference>
<feature type="domain" description="Aspartate/glutamate/uridylate kinase" evidence="6">
    <location>
        <begin position="73"/>
        <end position="326"/>
    </location>
</feature>
<keyword evidence="2" id="KW-0547">Nucleotide-binding</keyword>
<protein>
    <submittedName>
        <fullName evidence="7">Delta-1-pyrroline-5-carboxylate synthase-like</fullName>
    </submittedName>
</protein>
<keyword evidence="3" id="KW-0418">Kinase</keyword>
<dbReference type="InterPro" id="IPR001057">
    <property type="entry name" value="Glu/AcGlu_kinase"/>
</dbReference>
<dbReference type="GO" id="GO:0009084">
    <property type="term" value="P:glutamine family amino acid biosynthetic process"/>
    <property type="evidence" value="ECO:0007669"/>
    <property type="project" value="UniProtKB-ARBA"/>
</dbReference>
<dbReference type="PANTHER" id="PTHR11063">
    <property type="entry name" value="GLUTAMATE SEMIALDEHYDE DEHYDROGENASE"/>
    <property type="match status" value="1"/>
</dbReference>
<feature type="compositionally biased region" description="Basic and acidic residues" evidence="5">
    <location>
        <begin position="1"/>
        <end position="12"/>
    </location>
</feature>
<dbReference type="EMBL" id="GBEZ01020078">
    <property type="protein sequence ID" value="JAC66558.1"/>
    <property type="molecule type" value="Transcribed_RNA"/>
</dbReference>
<evidence type="ECO:0000313" key="7">
    <source>
        <dbReference type="EMBL" id="JAC66558.1"/>
    </source>
</evidence>
<evidence type="ECO:0000256" key="4">
    <source>
        <dbReference type="ARBA" id="ARBA00022840"/>
    </source>
</evidence>